<dbReference type="RefSeq" id="WP_149036483.1">
    <property type="nucleotide sequence ID" value="NZ_CP011310.1"/>
</dbReference>
<reference evidence="1 2" key="1">
    <citation type="journal article" date="2015" name="Int. J. Syst. Evol. Microbiol.">
        <title>Erythrobacter atlanticus sp. nov., a bacterium from ocean sediment able to degrade polycyclic aromatic hydrocarbons.</title>
        <authorList>
            <person name="Zhuang L."/>
            <person name="Liu Y."/>
            <person name="Wang L."/>
            <person name="Wang W."/>
            <person name="Shao Z."/>
        </authorList>
    </citation>
    <scope>NUCLEOTIDE SEQUENCE [LARGE SCALE GENOMIC DNA]</scope>
    <source>
        <strain evidence="2">s21-N3</strain>
    </source>
</reference>
<keyword evidence="2" id="KW-1185">Reference proteome</keyword>
<proteinExistence type="predicted"/>
<dbReference type="KEGG" id="ery:CP97_13155"/>
<name>A0A0H4W008_9SPHN</name>
<evidence type="ECO:0000313" key="2">
    <source>
        <dbReference type="Proteomes" id="UP000059113"/>
    </source>
</evidence>
<dbReference type="EMBL" id="CP011310">
    <property type="protein sequence ID" value="AKQ42783.2"/>
    <property type="molecule type" value="Genomic_DNA"/>
</dbReference>
<protein>
    <submittedName>
        <fullName evidence="1">Uncharacterized protein</fullName>
    </submittedName>
</protein>
<organism evidence="1 2">
    <name type="scientific">Aurantiacibacter atlanticus</name>
    <dbReference type="NCBI Taxonomy" id="1648404"/>
    <lineage>
        <taxon>Bacteria</taxon>
        <taxon>Pseudomonadati</taxon>
        <taxon>Pseudomonadota</taxon>
        <taxon>Alphaproteobacteria</taxon>
        <taxon>Sphingomonadales</taxon>
        <taxon>Erythrobacteraceae</taxon>
        <taxon>Aurantiacibacter</taxon>
    </lineage>
</organism>
<gene>
    <name evidence="1" type="ORF">CP97_13155</name>
</gene>
<accession>A0A0H4W008</accession>
<sequence>MTRPLTRTIEAALKGISANDLQCLAENMACIKFPERFNGGTLMRRGRNIEGQTTKNWPDACVSTGPGMIDGIEATRQANWAKHLLDDISKV</sequence>
<dbReference type="AlphaFoldDB" id="A0A0H4W008"/>
<dbReference type="Proteomes" id="UP000059113">
    <property type="component" value="Chromosome"/>
</dbReference>
<reference evidence="2" key="2">
    <citation type="submission" date="2015-04" db="EMBL/GenBank/DDBJ databases">
        <title>The complete genome sequence of Erythrobacter sp. s21-N3.</title>
        <authorList>
            <person name="Zhuang L."/>
            <person name="Liu Y."/>
            <person name="Shao Z."/>
        </authorList>
    </citation>
    <scope>NUCLEOTIDE SEQUENCE [LARGE SCALE GENOMIC DNA]</scope>
    <source>
        <strain evidence="2">s21-N3</strain>
    </source>
</reference>
<evidence type="ECO:0000313" key="1">
    <source>
        <dbReference type="EMBL" id="AKQ42783.2"/>
    </source>
</evidence>